<dbReference type="AlphaFoldDB" id="A0A7L0R7U7"/>
<keyword evidence="4" id="KW-0255">Endonuclease</keyword>
<evidence type="ECO:0000256" key="8">
    <source>
        <dbReference type="ARBA" id="ARBA00023268"/>
    </source>
</evidence>
<dbReference type="PANTHER" id="PTHR41694">
    <property type="entry name" value="ENDOGENOUS RETROVIRUS GROUP K MEMBER POL PROTEIN"/>
    <property type="match status" value="1"/>
</dbReference>
<evidence type="ECO:0000256" key="7">
    <source>
        <dbReference type="ARBA" id="ARBA00022918"/>
    </source>
</evidence>
<keyword evidence="2" id="KW-0548">Nucleotidyltransferase</keyword>
<accession>A0A7L0R7U7</accession>
<keyword evidence="1" id="KW-0808">Transferase</keyword>
<sequence length="60" mass="6781">RHFIAAFATLSIPSEVKTDNSPAYTFRRVATFFSLWGITHKTCIPYSSTGQYIIEWAHGS</sequence>
<dbReference type="InterPro" id="IPR036397">
    <property type="entry name" value="RNaseH_sf"/>
</dbReference>
<organism evidence="10 11">
    <name type="scientific">Setophaga kirtlandii</name>
    <name type="common">Kirtland's warbler</name>
    <name type="synonym">Dendroica kirtlandii</name>
    <dbReference type="NCBI Taxonomy" id="298831"/>
    <lineage>
        <taxon>Eukaryota</taxon>
        <taxon>Metazoa</taxon>
        <taxon>Chordata</taxon>
        <taxon>Craniata</taxon>
        <taxon>Vertebrata</taxon>
        <taxon>Euteleostomi</taxon>
        <taxon>Archelosauria</taxon>
        <taxon>Archosauria</taxon>
        <taxon>Dinosauria</taxon>
        <taxon>Saurischia</taxon>
        <taxon>Theropoda</taxon>
        <taxon>Coelurosauria</taxon>
        <taxon>Aves</taxon>
        <taxon>Neognathae</taxon>
        <taxon>Neoaves</taxon>
        <taxon>Telluraves</taxon>
        <taxon>Australaves</taxon>
        <taxon>Passeriformes</taxon>
        <taxon>Passeroidea</taxon>
        <taxon>Parulidae</taxon>
        <taxon>Setophaga</taxon>
    </lineage>
</organism>
<evidence type="ECO:0000256" key="3">
    <source>
        <dbReference type="ARBA" id="ARBA00022722"/>
    </source>
</evidence>
<reference evidence="10 11" key="1">
    <citation type="submission" date="2019-09" db="EMBL/GenBank/DDBJ databases">
        <title>Bird 10,000 Genomes (B10K) Project - Family phase.</title>
        <authorList>
            <person name="Zhang G."/>
        </authorList>
    </citation>
    <scope>NUCLEOTIDE SEQUENCE [LARGE SCALE GENOMIC DNA]</scope>
    <source>
        <strain evidence="10">B10K-DU-001-45</strain>
        <tissue evidence="10">Muscle</tissue>
    </source>
</reference>
<evidence type="ECO:0000259" key="9">
    <source>
        <dbReference type="PROSITE" id="PS50994"/>
    </source>
</evidence>
<feature type="non-terminal residue" evidence="10">
    <location>
        <position position="60"/>
    </location>
</feature>
<keyword evidence="6" id="KW-0862">Zinc</keyword>
<keyword evidence="7" id="KW-0695">RNA-directed DNA polymerase</keyword>
<dbReference type="Gene3D" id="3.30.420.10">
    <property type="entry name" value="Ribonuclease H-like superfamily/Ribonuclease H"/>
    <property type="match status" value="1"/>
</dbReference>
<dbReference type="InterPro" id="IPR001584">
    <property type="entry name" value="Integrase_cat-core"/>
</dbReference>
<dbReference type="PANTHER" id="PTHR41694:SF4">
    <property type="entry name" value="ENDOGENOUS RETROVIRUS GROUP K MEMBER 10 POL PROTEIN-RELATED"/>
    <property type="match status" value="1"/>
</dbReference>
<keyword evidence="8" id="KW-0511">Multifunctional enzyme</keyword>
<comment type="caution">
    <text evidence="10">The sequence shown here is derived from an EMBL/GenBank/DDBJ whole genome shotgun (WGS) entry which is preliminary data.</text>
</comment>
<keyword evidence="3" id="KW-0540">Nuclease</keyword>
<evidence type="ECO:0000256" key="1">
    <source>
        <dbReference type="ARBA" id="ARBA00022679"/>
    </source>
</evidence>
<name>A0A7L0R7U7_SETKR</name>
<evidence type="ECO:0000313" key="11">
    <source>
        <dbReference type="Proteomes" id="UP000550059"/>
    </source>
</evidence>
<feature type="non-terminal residue" evidence="10">
    <location>
        <position position="1"/>
    </location>
</feature>
<evidence type="ECO:0000256" key="5">
    <source>
        <dbReference type="ARBA" id="ARBA00022801"/>
    </source>
</evidence>
<protein>
    <submittedName>
        <fullName evidence="10">POK18 protein</fullName>
    </submittedName>
</protein>
<evidence type="ECO:0000313" key="10">
    <source>
        <dbReference type="EMBL" id="NXL25870.1"/>
    </source>
</evidence>
<evidence type="ECO:0000256" key="6">
    <source>
        <dbReference type="ARBA" id="ARBA00022833"/>
    </source>
</evidence>
<dbReference type="InterPro" id="IPR012337">
    <property type="entry name" value="RNaseH-like_sf"/>
</dbReference>
<dbReference type="GO" id="GO:0003964">
    <property type="term" value="F:RNA-directed DNA polymerase activity"/>
    <property type="evidence" value="ECO:0007669"/>
    <property type="project" value="UniProtKB-KW"/>
</dbReference>
<keyword evidence="11" id="KW-1185">Reference proteome</keyword>
<dbReference type="PROSITE" id="PS50994">
    <property type="entry name" value="INTEGRASE"/>
    <property type="match status" value="1"/>
</dbReference>
<dbReference type="GO" id="GO:0015074">
    <property type="term" value="P:DNA integration"/>
    <property type="evidence" value="ECO:0007669"/>
    <property type="project" value="InterPro"/>
</dbReference>
<dbReference type="GO" id="GO:0016787">
    <property type="term" value="F:hydrolase activity"/>
    <property type="evidence" value="ECO:0007669"/>
    <property type="project" value="UniProtKB-KW"/>
</dbReference>
<dbReference type="GO" id="GO:0035613">
    <property type="term" value="F:RNA stem-loop binding"/>
    <property type="evidence" value="ECO:0007669"/>
    <property type="project" value="TreeGrafter"/>
</dbReference>
<evidence type="ECO:0000256" key="4">
    <source>
        <dbReference type="ARBA" id="ARBA00022759"/>
    </source>
</evidence>
<dbReference type="Proteomes" id="UP000550059">
    <property type="component" value="Unassembled WGS sequence"/>
</dbReference>
<dbReference type="EMBL" id="VXAS01022371">
    <property type="protein sequence ID" value="NXL25870.1"/>
    <property type="molecule type" value="Genomic_DNA"/>
</dbReference>
<gene>
    <name evidence="10" type="primary">Ervk18_5</name>
    <name evidence="10" type="ORF">SETKIR_R15443</name>
</gene>
<keyword evidence="5" id="KW-0378">Hydrolase</keyword>
<dbReference type="GO" id="GO:0004519">
    <property type="term" value="F:endonuclease activity"/>
    <property type="evidence" value="ECO:0007669"/>
    <property type="project" value="UniProtKB-KW"/>
</dbReference>
<feature type="domain" description="Integrase catalytic" evidence="9">
    <location>
        <begin position="1"/>
        <end position="60"/>
    </location>
</feature>
<dbReference type="SUPFAM" id="SSF53098">
    <property type="entry name" value="Ribonuclease H-like"/>
    <property type="match status" value="1"/>
</dbReference>
<evidence type="ECO:0000256" key="2">
    <source>
        <dbReference type="ARBA" id="ARBA00022695"/>
    </source>
</evidence>
<proteinExistence type="predicted"/>